<dbReference type="Pfam" id="PF07494">
    <property type="entry name" value="Reg_prop"/>
    <property type="match status" value="1"/>
</dbReference>
<keyword evidence="4" id="KW-1185">Reference proteome</keyword>
<dbReference type="RefSeq" id="WP_013552698.1">
    <property type="nucleotide sequence ID" value="NC_014934.1"/>
</dbReference>
<keyword evidence="3" id="KW-0418">Kinase</keyword>
<dbReference type="InterPro" id="IPR011110">
    <property type="entry name" value="Reg_prop"/>
</dbReference>
<dbReference type="eggNOG" id="COG2972">
    <property type="taxonomic scope" value="Bacteria"/>
</dbReference>
<sequence length="953" mass="110920">MKTIKLHTLIFFLIVWSFSFGQQYKNYTINHGLPSNHVYRITQDYEGFIWFITDKGMVKFDGENFKTFTSKNGLPTNDVWDIKITKDNRVWYFSKSEKLGYIQNDSVYAFPSSQKGEVFSPNTIGQTKDSIVLNFNMFNYMLEGNVFKKRKINKNYSYGRILGNSEIKYIKKEEDRTSFSFVDKDDKIIWSPDNQSLITSTGKLDSQLNDSLYYFIDHKQLMFLNLKKHEYYSLNFSESLKYEQINYQRLHNVNNEIQLTGSNFVAKISKEYGITDVNYLPEELDTHFSFKDKTGNIWAASFNKGVYFFPASKKNTKTYFLNEKVQELKSINHQIWASVYKKGLYALSKSTNLFNLSFKNDEYSFSINPLKNDDGFIYSTEMSVIWYKNDQFESIKFNNSTFKKNHIGRRFINHNNTIYSNVYQGVNKLNIENLSIENFYFEYAISDFSSLQNKLIIGTSSGLKSLLKDSIQLISDREIFKKPILKLAALNKTKIAVGTDGFGVYIFDGENAVLIHSTKDYSVEDIFVENEKSFWIATQKGVHQIKENNSIFEIAASFYESDGLLANKVNSITVKDSLLYVATDVGLTALNTQNNHNNQLQRIYIDGITFNGKVQEKTCLELDYSDSGNIQIDFGVIEYSNQDNLKKAYRLLPNQTTWINTSSNQINLHTLTPNKYTLELKATNHHGNVVTKSLEIMIRPMFWQTLWFKIVVSVIIGSLVICIVWFISKRIQFKKDQKIILEKELSEIQLRALRSQMNPHFVFNSLSAIQYFINENDFESSEMYLVKFSKLIRKFFELSKENEILISEEIELLNSYLEIEKLRFKEKLSYKIHVNTAINISKSYIPTMLLQPIVENAINHGIFNKETNGLLRINFEYISEDTLRVAVMDDGVGYKKNKVRLGKKVKSSNVLKDRIHFLNQSRDWHVTHSFSEMYPEKSDKGSKVTFIIKHLSE</sequence>
<keyword evidence="3" id="KW-0808">Transferase</keyword>
<reference evidence="3 4" key="1">
    <citation type="journal article" date="2010" name="Stand. Genomic Sci.">
        <title>Complete genome sequence of Cellulophaga algicola type strain (IC166).</title>
        <authorList>
            <person name="Abt B."/>
            <person name="Lu M."/>
            <person name="Misra M."/>
            <person name="Han C."/>
            <person name="Nolan M."/>
            <person name="Lucas S."/>
            <person name="Hammon N."/>
            <person name="Deshpande S."/>
            <person name="Cheng J.F."/>
            <person name="Tapia R."/>
            <person name="Goodwin L."/>
            <person name="Pitluck S."/>
            <person name="Liolios K."/>
            <person name="Pagani I."/>
            <person name="Ivanova N."/>
            <person name="Mavromatis K."/>
            <person name="Ovchinikova G."/>
            <person name="Pati A."/>
            <person name="Chen A."/>
            <person name="Palaniappan K."/>
            <person name="Land M."/>
            <person name="Hauser L."/>
            <person name="Chang Y.J."/>
            <person name="Jeffries C.D."/>
            <person name="Detter J.C."/>
            <person name="Brambilla E."/>
            <person name="Rohde M."/>
            <person name="Tindall B.J."/>
            <person name="Goker M."/>
            <person name="Woyke T."/>
            <person name="Bristow J."/>
            <person name="Eisen J.A."/>
            <person name="Markowitz V."/>
            <person name="Hugenholtz P."/>
            <person name="Kyrpides N.C."/>
            <person name="Klenk H.P."/>
            <person name="Lapidus A."/>
        </authorList>
    </citation>
    <scope>NUCLEOTIDE SEQUENCE [LARGE SCALE GENOMIC DNA]</scope>
    <source>
        <strain evidence="4">DSM 14237 / IC166 / ACAM 630</strain>
    </source>
</reference>
<dbReference type="Gene3D" id="2.60.40.10">
    <property type="entry name" value="Immunoglobulins"/>
    <property type="match status" value="1"/>
</dbReference>
<dbReference type="KEGG" id="cao:Celal_4005"/>
<keyword evidence="1" id="KW-0812">Transmembrane</keyword>
<dbReference type="Proteomes" id="UP000008634">
    <property type="component" value="Chromosome"/>
</dbReference>
<dbReference type="InterPro" id="IPR013783">
    <property type="entry name" value="Ig-like_fold"/>
</dbReference>
<dbReference type="SUPFAM" id="SSF55874">
    <property type="entry name" value="ATPase domain of HSP90 chaperone/DNA topoisomerase II/histidine kinase"/>
    <property type="match status" value="1"/>
</dbReference>
<dbReference type="Pfam" id="PF06580">
    <property type="entry name" value="His_kinase"/>
    <property type="match status" value="1"/>
</dbReference>
<dbReference type="InterPro" id="IPR010559">
    <property type="entry name" value="Sig_transdc_His_kin_internal"/>
</dbReference>
<name>E6XD62_CELAD</name>
<evidence type="ECO:0000313" key="3">
    <source>
        <dbReference type="EMBL" id="ADV51249.1"/>
    </source>
</evidence>
<feature type="transmembrane region" description="Helical" evidence="1">
    <location>
        <begin position="706"/>
        <end position="728"/>
    </location>
</feature>
<dbReference type="SUPFAM" id="SSF63829">
    <property type="entry name" value="Calcium-dependent phosphotriesterase"/>
    <property type="match status" value="1"/>
</dbReference>
<evidence type="ECO:0000313" key="4">
    <source>
        <dbReference type="Proteomes" id="UP000008634"/>
    </source>
</evidence>
<dbReference type="STRING" id="688270.Celal_4005"/>
<accession>E6XD62</accession>
<dbReference type="PANTHER" id="PTHR34220">
    <property type="entry name" value="SENSOR HISTIDINE KINASE YPDA"/>
    <property type="match status" value="1"/>
</dbReference>
<proteinExistence type="predicted"/>
<organism evidence="3 4">
    <name type="scientific">Cellulophaga algicola (strain DSM 14237 / IC166 / ACAM 630)</name>
    <dbReference type="NCBI Taxonomy" id="688270"/>
    <lineage>
        <taxon>Bacteria</taxon>
        <taxon>Pseudomonadati</taxon>
        <taxon>Bacteroidota</taxon>
        <taxon>Flavobacteriia</taxon>
        <taxon>Flavobacteriales</taxon>
        <taxon>Flavobacteriaceae</taxon>
        <taxon>Cellulophaga</taxon>
    </lineage>
</organism>
<dbReference type="PANTHER" id="PTHR34220:SF7">
    <property type="entry name" value="SENSOR HISTIDINE KINASE YPDA"/>
    <property type="match status" value="1"/>
</dbReference>
<dbReference type="eggNOG" id="COG3292">
    <property type="taxonomic scope" value="Bacteria"/>
</dbReference>
<dbReference type="Gene3D" id="3.30.565.10">
    <property type="entry name" value="Histidine kinase-like ATPase, C-terminal domain"/>
    <property type="match status" value="1"/>
</dbReference>
<dbReference type="GO" id="GO:0016020">
    <property type="term" value="C:membrane"/>
    <property type="evidence" value="ECO:0007669"/>
    <property type="project" value="InterPro"/>
</dbReference>
<dbReference type="OrthoDB" id="358279at2"/>
<keyword evidence="1" id="KW-1133">Transmembrane helix</keyword>
<protein>
    <submittedName>
        <fullName evidence="3">Signal transduction histidine kinase, LytS</fullName>
    </submittedName>
</protein>
<gene>
    <name evidence="3" type="ordered locus">Celal_4005</name>
</gene>
<dbReference type="InterPro" id="IPR050640">
    <property type="entry name" value="Bact_2-comp_sensor_kinase"/>
</dbReference>
<dbReference type="HOGENOM" id="CLU_000445_28_2_10"/>
<evidence type="ECO:0000259" key="2">
    <source>
        <dbReference type="Pfam" id="PF06580"/>
    </source>
</evidence>
<dbReference type="GO" id="GO:0000155">
    <property type="term" value="F:phosphorelay sensor kinase activity"/>
    <property type="evidence" value="ECO:0007669"/>
    <property type="project" value="InterPro"/>
</dbReference>
<feature type="domain" description="Signal transduction histidine kinase internal region" evidence="2">
    <location>
        <begin position="749"/>
        <end position="828"/>
    </location>
</feature>
<keyword evidence="1" id="KW-0472">Membrane</keyword>
<evidence type="ECO:0000256" key="1">
    <source>
        <dbReference type="SAM" id="Phobius"/>
    </source>
</evidence>
<dbReference type="InterPro" id="IPR036890">
    <property type="entry name" value="HATPase_C_sf"/>
</dbReference>
<dbReference type="Gene3D" id="2.130.10.10">
    <property type="entry name" value="YVTN repeat-like/Quinoprotein amine dehydrogenase"/>
    <property type="match status" value="2"/>
</dbReference>
<dbReference type="InterPro" id="IPR015943">
    <property type="entry name" value="WD40/YVTN_repeat-like_dom_sf"/>
</dbReference>
<dbReference type="AlphaFoldDB" id="E6XD62"/>
<dbReference type="EMBL" id="CP002453">
    <property type="protein sequence ID" value="ADV51249.1"/>
    <property type="molecule type" value="Genomic_DNA"/>
</dbReference>